<evidence type="ECO:0000313" key="1">
    <source>
        <dbReference type="EMBL" id="QHS49638.1"/>
    </source>
</evidence>
<dbReference type="InterPro" id="IPR022798">
    <property type="entry name" value="BcsD_bac"/>
</dbReference>
<proteinExistence type="predicted"/>
<dbReference type="GeneID" id="66557290"/>
<evidence type="ECO:0000313" key="2">
    <source>
        <dbReference type="Proteomes" id="UP000464389"/>
    </source>
</evidence>
<gene>
    <name evidence="1" type="ORF">GW952_22745</name>
</gene>
<organism evidence="1 2">
    <name type="scientific">Klebsiella michiganensis</name>
    <dbReference type="NCBI Taxonomy" id="1134687"/>
    <lineage>
        <taxon>Bacteria</taxon>
        <taxon>Pseudomonadati</taxon>
        <taxon>Pseudomonadota</taxon>
        <taxon>Gammaproteobacteria</taxon>
        <taxon>Enterobacterales</taxon>
        <taxon>Enterobacteriaceae</taxon>
        <taxon>Klebsiella/Raoultella group</taxon>
        <taxon>Klebsiella</taxon>
    </lineage>
</organism>
<sequence>MVTDNNNALVMAWFQQQQTPAGWFDLLLIMVDGMVNNAGELESQPFLRQMGEALADEHPLPESETLGELEANMNAQLSRFQWGVVSVEVSDDGLRLRHQALPVSRDEARRVRWCNAFCAILEGLYSRWLQGQGGAAHVVLQRERLFSVSDVQFLYFHP</sequence>
<dbReference type="Proteomes" id="UP000464389">
    <property type="component" value="Chromosome"/>
</dbReference>
<reference evidence="1 2" key="1">
    <citation type="submission" date="2020-01" db="EMBL/GenBank/DDBJ databases">
        <title>Bactrocera dorsalis gut bacteria genome.</title>
        <authorList>
            <person name="Zhang H."/>
            <person name="Cai Z."/>
        </authorList>
    </citation>
    <scope>NUCLEOTIDE SEQUENCE [LARGE SCALE GENOMIC DNA]</scope>
    <source>
        <strain evidence="1 2">BD177</strain>
    </source>
</reference>
<dbReference type="AlphaFoldDB" id="A0A6P1V5X0"/>
<dbReference type="Pfam" id="PF03500">
    <property type="entry name" value="Cellsynth_D"/>
    <property type="match status" value="1"/>
</dbReference>
<accession>A0A6P1V5X0</accession>
<dbReference type="InterPro" id="IPR038470">
    <property type="entry name" value="Cellsynth_D_sf"/>
</dbReference>
<dbReference type="GO" id="GO:0030244">
    <property type="term" value="P:cellulose biosynthetic process"/>
    <property type="evidence" value="ECO:0007669"/>
    <property type="project" value="InterPro"/>
</dbReference>
<protein>
    <submittedName>
        <fullName evidence="1">Cellulose synthase</fullName>
    </submittedName>
</protein>
<dbReference type="Gene3D" id="3.30.70.2590">
    <property type="match status" value="1"/>
</dbReference>
<dbReference type="RefSeq" id="WP_025106801.1">
    <property type="nucleotide sequence ID" value="NZ_ABVZTX020000004.1"/>
</dbReference>
<name>A0A6P1V5X0_9ENTR</name>
<dbReference type="EMBL" id="CP048108">
    <property type="protein sequence ID" value="QHS49638.1"/>
    <property type="molecule type" value="Genomic_DNA"/>
</dbReference>